<evidence type="ECO:0000313" key="2">
    <source>
        <dbReference type="Proteomes" id="UP000053660"/>
    </source>
</evidence>
<protein>
    <submittedName>
        <fullName evidence="1">Uncharacterized protein</fullName>
    </submittedName>
</protein>
<keyword evidence="2" id="KW-1185">Reference proteome</keyword>
<evidence type="ECO:0000313" key="1">
    <source>
        <dbReference type="EMBL" id="KHJ98347.1"/>
    </source>
</evidence>
<dbReference type="EMBL" id="KN549323">
    <property type="protein sequence ID" value="KHJ98347.1"/>
    <property type="molecule type" value="Genomic_DNA"/>
</dbReference>
<organism evidence="1 2">
    <name type="scientific">Oesophagostomum dentatum</name>
    <name type="common">Nodular worm</name>
    <dbReference type="NCBI Taxonomy" id="61180"/>
    <lineage>
        <taxon>Eukaryota</taxon>
        <taxon>Metazoa</taxon>
        <taxon>Ecdysozoa</taxon>
        <taxon>Nematoda</taxon>
        <taxon>Chromadorea</taxon>
        <taxon>Rhabditida</taxon>
        <taxon>Rhabditina</taxon>
        <taxon>Rhabditomorpha</taxon>
        <taxon>Strongyloidea</taxon>
        <taxon>Strongylidae</taxon>
        <taxon>Oesophagostomum</taxon>
    </lineage>
</organism>
<dbReference type="Proteomes" id="UP000053660">
    <property type="component" value="Unassembled WGS sequence"/>
</dbReference>
<name>A0A0B1TR86_OESDE</name>
<proteinExistence type="predicted"/>
<dbReference type="AlphaFoldDB" id="A0A0B1TR86"/>
<sequence>MQLCTTVVFNSKWLRLRHPRVESESNYDTHYIFGVRHRGANVSAFCGALARKHFADVPIRRRDAILFTPAQDLPNGLSNIVVSIPRMWFREMDEDNRLPDVPMMFCYEGVNFLRLLPLTVYQSDLQKNGEFMEYKHVSPGMPSNFCTSEIEIGNFQQHQFNVNLSIRGVALILDKKWNNAYLLPHGAKVDGLYLPNEDKKAYLQATFTADAYHDRKRHVITRSCTPELLRNQECCLWQYRSVFAVGGKNKEVVFHRCVGKVPVEQVSFPFVSDSHEEIAKRGGLSR</sequence>
<gene>
    <name evidence="1" type="ORF">OESDEN_01664</name>
</gene>
<dbReference type="OrthoDB" id="5815226at2759"/>
<reference evidence="1 2" key="1">
    <citation type="submission" date="2014-03" db="EMBL/GenBank/DDBJ databases">
        <title>Draft genome of the hookworm Oesophagostomum dentatum.</title>
        <authorList>
            <person name="Mitreva M."/>
        </authorList>
    </citation>
    <scope>NUCLEOTIDE SEQUENCE [LARGE SCALE GENOMIC DNA]</scope>
    <source>
        <strain evidence="1 2">OD-Hann</strain>
    </source>
</reference>
<accession>A0A0B1TR86</accession>